<dbReference type="Proteomes" id="UP000321805">
    <property type="component" value="Chromosome"/>
</dbReference>
<keyword evidence="2" id="KW-0436">Ligase</keyword>
<dbReference type="PROSITE" id="PS51733">
    <property type="entry name" value="BPL_LPL_CATALYTIC"/>
    <property type="match status" value="1"/>
</dbReference>
<proteinExistence type="predicted"/>
<organism evidence="2 3">
    <name type="scientific">Baekduia soli</name>
    <dbReference type="NCBI Taxonomy" id="496014"/>
    <lineage>
        <taxon>Bacteria</taxon>
        <taxon>Bacillati</taxon>
        <taxon>Actinomycetota</taxon>
        <taxon>Thermoleophilia</taxon>
        <taxon>Solirubrobacterales</taxon>
        <taxon>Baekduiaceae</taxon>
        <taxon>Baekduia</taxon>
    </lineage>
</organism>
<name>A0A5B8U351_9ACTN</name>
<dbReference type="OrthoDB" id="5243608at2"/>
<protein>
    <submittedName>
        <fullName evidence="2">Lipoate--protein ligase family protein</fullName>
    </submittedName>
</protein>
<sequence length="248" mass="25131">MLLLDVAHPEDPALDLAVSHALLRRVGAGALGPVVRVCRPGPTMAFGRLDALRPGYGQAAAAAAAHGFTPVLRLGGGRAAGYDHGSVLVEITTPTERIASGIEERFEDATALLVATLEAVGADPAVGELPGEYCPGRFSIHAGGRIKVAGTAQRSIRGASLVAAAIVVEGGDRLRAALVDVYAALGLSWDPATAGAVEDVAAGVGAGDVQEAVLDALRRRGPLEPAALDDATLELARGLRAAHAVDVP</sequence>
<dbReference type="KEGG" id="bsol:FSW04_07045"/>
<dbReference type="GO" id="GO:0016874">
    <property type="term" value="F:ligase activity"/>
    <property type="evidence" value="ECO:0007669"/>
    <property type="project" value="UniProtKB-KW"/>
</dbReference>
<evidence type="ECO:0000313" key="3">
    <source>
        <dbReference type="Proteomes" id="UP000321805"/>
    </source>
</evidence>
<dbReference type="RefSeq" id="WP_146917733.1">
    <property type="nucleotide sequence ID" value="NZ_CP042430.1"/>
</dbReference>
<reference evidence="2 3" key="1">
    <citation type="journal article" date="2018" name="J. Microbiol.">
        <title>Baekduia soli gen. nov., sp. nov., a novel bacterium isolated from the soil of Baekdu Mountain and proposal of a novel family name, Baekduiaceae fam. nov.</title>
        <authorList>
            <person name="An D.S."/>
            <person name="Siddiqi M.Z."/>
            <person name="Kim K.H."/>
            <person name="Yu H.S."/>
            <person name="Im W.T."/>
        </authorList>
    </citation>
    <scope>NUCLEOTIDE SEQUENCE [LARGE SCALE GENOMIC DNA]</scope>
    <source>
        <strain evidence="2 3">BR7-21</strain>
    </source>
</reference>
<dbReference type="SUPFAM" id="SSF55681">
    <property type="entry name" value="Class II aaRS and biotin synthetases"/>
    <property type="match status" value="1"/>
</dbReference>
<dbReference type="InterPro" id="IPR045864">
    <property type="entry name" value="aa-tRNA-synth_II/BPL/LPL"/>
</dbReference>
<evidence type="ECO:0000259" key="1">
    <source>
        <dbReference type="PROSITE" id="PS51733"/>
    </source>
</evidence>
<dbReference type="Gene3D" id="3.30.930.10">
    <property type="entry name" value="Bira Bifunctional Protein, Domain 2"/>
    <property type="match status" value="1"/>
</dbReference>
<evidence type="ECO:0000313" key="2">
    <source>
        <dbReference type="EMBL" id="QEC47362.1"/>
    </source>
</evidence>
<dbReference type="Pfam" id="PF21948">
    <property type="entry name" value="LplA-B_cat"/>
    <property type="match status" value="1"/>
</dbReference>
<feature type="domain" description="BPL/LPL catalytic" evidence="1">
    <location>
        <begin position="29"/>
        <end position="225"/>
    </location>
</feature>
<keyword evidence="3" id="KW-1185">Reference proteome</keyword>
<dbReference type="EMBL" id="CP042430">
    <property type="protein sequence ID" value="QEC47362.1"/>
    <property type="molecule type" value="Genomic_DNA"/>
</dbReference>
<accession>A0A5B8U351</accession>
<gene>
    <name evidence="2" type="ORF">FSW04_07045</name>
</gene>
<dbReference type="AlphaFoldDB" id="A0A5B8U351"/>
<dbReference type="InterPro" id="IPR004143">
    <property type="entry name" value="BPL_LPL_catalytic"/>
</dbReference>